<dbReference type="AlphaFoldDB" id="A0AAW8DTX1"/>
<organism evidence="1 2">
    <name type="scientific">Variovorax boronicumulans</name>
    <dbReference type="NCBI Taxonomy" id="436515"/>
    <lineage>
        <taxon>Bacteria</taxon>
        <taxon>Pseudomonadati</taxon>
        <taxon>Pseudomonadota</taxon>
        <taxon>Betaproteobacteria</taxon>
        <taxon>Burkholderiales</taxon>
        <taxon>Comamonadaceae</taxon>
        <taxon>Variovorax</taxon>
    </lineage>
</organism>
<name>A0AAW8DTX1_9BURK</name>
<dbReference type="EMBL" id="JAUSRR010000003">
    <property type="protein sequence ID" value="MDP9922896.1"/>
    <property type="molecule type" value="Genomic_DNA"/>
</dbReference>
<gene>
    <name evidence="1" type="ORF">J2W25_001917</name>
</gene>
<protein>
    <recommendedName>
        <fullName evidence="3">Transcriptional regulator</fullName>
    </recommendedName>
</protein>
<comment type="caution">
    <text evidence="1">The sequence shown here is derived from an EMBL/GenBank/DDBJ whole genome shotgun (WGS) entry which is preliminary data.</text>
</comment>
<dbReference type="Proteomes" id="UP001244295">
    <property type="component" value="Unassembled WGS sequence"/>
</dbReference>
<evidence type="ECO:0008006" key="3">
    <source>
        <dbReference type="Google" id="ProtNLM"/>
    </source>
</evidence>
<evidence type="ECO:0000313" key="1">
    <source>
        <dbReference type="EMBL" id="MDP9922896.1"/>
    </source>
</evidence>
<reference evidence="1" key="1">
    <citation type="submission" date="2023-07" db="EMBL/GenBank/DDBJ databases">
        <title>Sorghum-associated microbial communities from plants grown in Nebraska, USA.</title>
        <authorList>
            <person name="Schachtman D."/>
        </authorList>
    </citation>
    <scope>NUCLEOTIDE SEQUENCE</scope>
    <source>
        <strain evidence="1">DS2795</strain>
    </source>
</reference>
<dbReference type="Gene3D" id="1.10.260.40">
    <property type="entry name" value="lambda repressor-like DNA-binding domains"/>
    <property type="match status" value="1"/>
</dbReference>
<evidence type="ECO:0000313" key="2">
    <source>
        <dbReference type="Proteomes" id="UP001244295"/>
    </source>
</evidence>
<dbReference type="GO" id="GO:0003677">
    <property type="term" value="F:DNA binding"/>
    <property type="evidence" value="ECO:0007669"/>
    <property type="project" value="InterPro"/>
</dbReference>
<accession>A0AAW8DTX1</accession>
<dbReference type="InterPro" id="IPR010982">
    <property type="entry name" value="Lambda_DNA-bd_dom_sf"/>
</dbReference>
<sequence>MSDTTALNLLIDKARAIAGSDAALARSLGVLPQRLANWRNGSASCAPEDQALIASIAGLDPAEFLVRAVVLKHQGTAKGDRLMKVLGKSSLAIGAVLGSVGASAHQIFSMAPIATAADALVRAMQCILC</sequence>
<dbReference type="RefSeq" id="WP_307636457.1">
    <property type="nucleotide sequence ID" value="NZ_JAUSRR010000003.1"/>
</dbReference>
<proteinExistence type="predicted"/>